<proteinExistence type="predicted"/>
<gene>
    <name evidence="2" type="ordered locus">cgR_0070</name>
</gene>
<feature type="region of interest" description="Disordered" evidence="1">
    <location>
        <begin position="22"/>
        <end position="102"/>
    </location>
</feature>
<feature type="compositionally biased region" description="Low complexity" evidence="1">
    <location>
        <begin position="50"/>
        <end position="69"/>
    </location>
</feature>
<accession>A0AB72V7A9</accession>
<organism evidence="2">
    <name type="scientific">Corynebacterium glutamicum (strain R)</name>
    <dbReference type="NCBI Taxonomy" id="340322"/>
    <lineage>
        <taxon>Bacteria</taxon>
        <taxon>Bacillati</taxon>
        <taxon>Actinomycetota</taxon>
        <taxon>Actinomycetes</taxon>
        <taxon>Mycobacteriales</taxon>
        <taxon>Corynebacteriaceae</taxon>
        <taxon>Corynebacterium</taxon>
    </lineage>
</organism>
<protein>
    <submittedName>
        <fullName evidence="2">Uncharacterized protein</fullName>
    </submittedName>
</protein>
<dbReference type="KEGG" id="cgt:cgR_0070"/>
<feature type="compositionally biased region" description="Basic and acidic residues" evidence="1">
    <location>
        <begin position="22"/>
        <end position="31"/>
    </location>
</feature>
<dbReference type="EMBL" id="AP009044">
    <property type="protein sequence ID" value="BAF53031.1"/>
    <property type="molecule type" value="Genomic_DNA"/>
</dbReference>
<evidence type="ECO:0000256" key="1">
    <source>
        <dbReference type="SAM" id="MobiDB-lite"/>
    </source>
</evidence>
<sequence>MGRRFKSDIALRRCDAVTTHIGHEHSADGGWKKAKTHHSTASLQKTATATQSSISRPSTSSITTPSTCSMRQRSSSHELDHTSCKTSKTSGPHWIPRTSSSPVASAAMAQLLSFAQTSTSQQSSRLRTLPDWPSSSMAICLSHKP</sequence>
<reference evidence="2" key="1">
    <citation type="journal article" date="2007" name="Microbiology">
        <title>Comparative analysis of the Corynebacterium glutamicum group and complete genome sequence of strain R.</title>
        <authorList>
            <person name="Yukawa H."/>
            <person name="Omumasaba C.A."/>
            <person name="Nonaka H."/>
            <person name="Kos P."/>
            <person name="Okai N."/>
            <person name="Suzuki N."/>
            <person name="Suda M."/>
            <person name="Tsuge Y."/>
            <person name="Watanabe J."/>
            <person name="Ikeda Y."/>
            <person name="Vertes A.A."/>
            <person name="Inui M."/>
        </authorList>
    </citation>
    <scope>NUCLEOTIDE SEQUENCE</scope>
    <source>
        <strain evidence="2">R</strain>
    </source>
</reference>
<evidence type="ECO:0000313" key="2">
    <source>
        <dbReference type="EMBL" id="BAF53031.1"/>
    </source>
</evidence>
<dbReference type="Proteomes" id="UP000006698">
    <property type="component" value="Chromosome"/>
</dbReference>
<dbReference type="AlphaFoldDB" id="A0AB72V7A9"/>
<name>A0AB72V7A9_CORGB</name>
<feature type="compositionally biased region" description="Polar residues" evidence="1">
    <location>
        <begin position="39"/>
        <end position="49"/>
    </location>
</feature>